<sequence>MDKLLYERPGPHPWTLWLPRPGRRLAKGPNPYRPFNRVVRTVHLEDAVEICVRRSMTPRPVTCCSRIRQRGLRWSHPCSNLRVLWFGTRSDQDDQTIPDWYGNVEFSFPSNVFFSHFKFCFLVEIVTAPTHTMTRFLVTNTDYSGVLDPYSPYRAGGPWYINAKGEHFALKDCARFNDEGINIHPHELEFMVEMTPYGQQQILKEAEISFRNHEAATDLSRPRKCHRFQRFSSRPQACPWAVSAAVASQMFFSRHQMEADRHPNIASPRLSALADYFRQCYLMAEQSKTYPWLVMPPEPRLQQVLSTLTPVDLNAVEETLWSASTPKVFLQVGGLFHVMDQNEFIAKFSLFTVSQARHLTWRCVTWDVIGHIYRSWVLTHEVCMLLDLSSCNGHPEATAYGSVETQDNSILHRDLNCIQELPSSERRTRDIYQPLPDHDLNMSQQQPDHYQNASQPHHPNTNQSRSDFQQTEILPNLDHQQNISCSHPRNPHPPPVSCYQSAKQHQDHHQKTSCRQNKARTHIQQEQNNGQHRHTHDKRADSSQRQFSNQASRGLSQNSNRVCTDANITVNQPYDAHALKGGRVHADHNNRDQNNNQMPPDHYDQTHGHPQPNHQQRGQQVQPAQSWAEILKAPKTTKQRRPQVVVKQVQEVVYETTLSRSYAKALTITIGQDVTLTQREIVNNTGPWSPPQRRTSQHIVFRNSPVRQGSSRLFMYVTNLHPDTEKQEFEELMLAYFPQVQQINARKCEMRHDSYCSFTAVIKGDGLFEEDFMDAYVFPPPIRVNVEQFRPGYRKS</sequence>
<gene>
    <name evidence="2" type="ORF">C7M84_000546</name>
</gene>
<dbReference type="Proteomes" id="UP000283509">
    <property type="component" value="Unassembled WGS sequence"/>
</dbReference>
<name>A0A3R7QWF0_PENVA</name>
<reference evidence="2 3" key="1">
    <citation type="submission" date="2018-04" db="EMBL/GenBank/DDBJ databases">
        <authorList>
            <person name="Zhang X."/>
            <person name="Yuan J."/>
            <person name="Li F."/>
            <person name="Xiang J."/>
        </authorList>
    </citation>
    <scope>NUCLEOTIDE SEQUENCE [LARGE SCALE GENOMIC DNA]</scope>
    <source>
        <tissue evidence="2">Muscle</tissue>
    </source>
</reference>
<feature type="compositionally biased region" description="Basic residues" evidence="1">
    <location>
        <begin position="511"/>
        <end position="521"/>
    </location>
</feature>
<feature type="compositionally biased region" description="Polar residues" evidence="1">
    <location>
        <begin position="441"/>
        <end position="467"/>
    </location>
</feature>
<dbReference type="OrthoDB" id="6353461at2759"/>
<organism evidence="2 3">
    <name type="scientific">Penaeus vannamei</name>
    <name type="common">Whiteleg shrimp</name>
    <name type="synonym">Litopenaeus vannamei</name>
    <dbReference type="NCBI Taxonomy" id="6689"/>
    <lineage>
        <taxon>Eukaryota</taxon>
        <taxon>Metazoa</taxon>
        <taxon>Ecdysozoa</taxon>
        <taxon>Arthropoda</taxon>
        <taxon>Crustacea</taxon>
        <taxon>Multicrustacea</taxon>
        <taxon>Malacostraca</taxon>
        <taxon>Eumalacostraca</taxon>
        <taxon>Eucarida</taxon>
        <taxon>Decapoda</taxon>
        <taxon>Dendrobranchiata</taxon>
        <taxon>Penaeoidea</taxon>
        <taxon>Penaeidae</taxon>
        <taxon>Penaeus</taxon>
    </lineage>
</organism>
<evidence type="ECO:0000313" key="3">
    <source>
        <dbReference type="Proteomes" id="UP000283509"/>
    </source>
</evidence>
<reference evidence="2 3" key="2">
    <citation type="submission" date="2019-01" db="EMBL/GenBank/DDBJ databases">
        <title>The decoding of complex shrimp genome reveals the adaptation for benthos swimmer, frequently molting mechanism and breeding impact on genome.</title>
        <authorList>
            <person name="Sun Y."/>
            <person name="Gao Y."/>
            <person name="Yu Y."/>
        </authorList>
    </citation>
    <scope>NUCLEOTIDE SEQUENCE [LARGE SCALE GENOMIC DNA]</scope>
    <source>
        <tissue evidence="2">Muscle</tissue>
    </source>
</reference>
<evidence type="ECO:0000256" key="1">
    <source>
        <dbReference type="SAM" id="MobiDB-lite"/>
    </source>
</evidence>
<feature type="region of interest" description="Disordered" evidence="1">
    <location>
        <begin position="585"/>
        <end position="625"/>
    </location>
</feature>
<feature type="region of interest" description="Disordered" evidence="1">
    <location>
        <begin position="481"/>
        <end position="560"/>
    </location>
</feature>
<accession>A0A3R7QWF0</accession>
<feature type="region of interest" description="Disordered" evidence="1">
    <location>
        <begin position="434"/>
        <end position="467"/>
    </location>
</feature>
<protein>
    <submittedName>
        <fullName evidence="2">Uncharacterized protein</fullName>
    </submittedName>
</protein>
<dbReference type="AlphaFoldDB" id="A0A3R7QWF0"/>
<comment type="caution">
    <text evidence="2">The sequence shown here is derived from an EMBL/GenBank/DDBJ whole genome shotgun (WGS) entry which is preliminary data.</text>
</comment>
<evidence type="ECO:0000313" key="2">
    <source>
        <dbReference type="EMBL" id="ROT80710.1"/>
    </source>
</evidence>
<keyword evidence="3" id="KW-1185">Reference proteome</keyword>
<proteinExistence type="predicted"/>
<dbReference type="EMBL" id="QCYY01001083">
    <property type="protein sequence ID" value="ROT80710.1"/>
    <property type="molecule type" value="Genomic_DNA"/>
</dbReference>
<feature type="compositionally biased region" description="Polar residues" evidence="1">
    <location>
        <begin position="543"/>
        <end position="560"/>
    </location>
</feature>
<feature type="compositionally biased region" description="Polar residues" evidence="1">
    <location>
        <begin position="612"/>
        <end position="625"/>
    </location>
</feature>